<protein>
    <submittedName>
        <fullName evidence="2">F-box/LRR-repeat protein</fullName>
    </submittedName>
</protein>
<comment type="caution">
    <text evidence="2">The sequence shown here is derived from an EMBL/GenBank/DDBJ whole genome shotgun (WGS) entry which is preliminary data.</text>
</comment>
<dbReference type="InParanoid" id="A0A7J7C421"/>
<dbReference type="Pfam" id="PF08387">
    <property type="entry name" value="FBD"/>
    <property type="match status" value="1"/>
</dbReference>
<dbReference type="AlphaFoldDB" id="A0A7J7C421"/>
<dbReference type="InterPro" id="IPR006566">
    <property type="entry name" value="FBD"/>
</dbReference>
<evidence type="ECO:0000313" key="3">
    <source>
        <dbReference type="Proteomes" id="UP000593562"/>
    </source>
</evidence>
<dbReference type="PANTHER" id="PTHR31900">
    <property type="entry name" value="F-BOX/RNI SUPERFAMILY PROTEIN-RELATED"/>
    <property type="match status" value="1"/>
</dbReference>
<sequence>MELSQCNWVNVKIVSICAPNLRSLSIIDETFVPHWNESDSCQIMIFGNFLKLFKYHGDFLNDYCFYDSSSLDEVHVEVDYVGERSRIVAYRSYKLLRGISDVNKLVLSDVAIEVLDHAMEVLVRLPLFNNLSYLTMDTEAVYLDCKALLKMLQNSPCLEVLKFSGGVNLSPDYEKAKGIMDPVPPCFLTHLKEITFYEFSGDKEQYIDVVEIFLHGAVVLDKLAVFCGKSVWPLEEFEEVHKQLLELPRASGVLVMTLI</sequence>
<dbReference type="Proteomes" id="UP000593562">
    <property type="component" value="Unassembled WGS sequence"/>
</dbReference>
<organism evidence="2 3">
    <name type="scientific">Tripterygium wilfordii</name>
    <name type="common">Thunder God vine</name>
    <dbReference type="NCBI Taxonomy" id="458696"/>
    <lineage>
        <taxon>Eukaryota</taxon>
        <taxon>Viridiplantae</taxon>
        <taxon>Streptophyta</taxon>
        <taxon>Embryophyta</taxon>
        <taxon>Tracheophyta</taxon>
        <taxon>Spermatophyta</taxon>
        <taxon>Magnoliopsida</taxon>
        <taxon>eudicotyledons</taxon>
        <taxon>Gunneridae</taxon>
        <taxon>Pentapetalae</taxon>
        <taxon>rosids</taxon>
        <taxon>fabids</taxon>
        <taxon>Celastrales</taxon>
        <taxon>Celastraceae</taxon>
        <taxon>Tripterygium</taxon>
    </lineage>
</organism>
<gene>
    <name evidence="2" type="ORF">HS088_TW21G00745</name>
</gene>
<dbReference type="EMBL" id="JAAARO010000021">
    <property type="protein sequence ID" value="KAF5728597.1"/>
    <property type="molecule type" value="Genomic_DNA"/>
</dbReference>
<name>A0A7J7C421_TRIWF</name>
<evidence type="ECO:0000259" key="1">
    <source>
        <dbReference type="Pfam" id="PF08387"/>
    </source>
</evidence>
<dbReference type="PANTHER" id="PTHR31900:SF30">
    <property type="entry name" value="SUPERFAMILY PROTEIN, PUTATIVE-RELATED"/>
    <property type="match status" value="1"/>
</dbReference>
<dbReference type="FunCoup" id="A0A7J7C421">
    <property type="interactions" value="2340"/>
</dbReference>
<keyword evidence="3" id="KW-1185">Reference proteome</keyword>
<proteinExistence type="predicted"/>
<evidence type="ECO:0000313" key="2">
    <source>
        <dbReference type="EMBL" id="KAF5728597.1"/>
    </source>
</evidence>
<accession>A0A7J7C421</accession>
<dbReference type="InterPro" id="IPR050232">
    <property type="entry name" value="FBL13/AtMIF1-like"/>
</dbReference>
<reference evidence="2 3" key="1">
    <citation type="journal article" date="2020" name="Nat. Commun.">
        <title>Genome of Tripterygium wilfordii and identification of cytochrome P450 involved in triptolide biosynthesis.</title>
        <authorList>
            <person name="Tu L."/>
            <person name="Su P."/>
            <person name="Zhang Z."/>
            <person name="Gao L."/>
            <person name="Wang J."/>
            <person name="Hu T."/>
            <person name="Zhou J."/>
            <person name="Zhang Y."/>
            <person name="Zhao Y."/>
            <person name="Liu Y."/>
            <person name="Song Y."/>
            <person name="Tong Y."/>
            <person name="Lu Y."/>
            <person name="Yang J."/>
            <person name="Xu C."/>
            <person name="Jia M."/>
            <person name="Peters R.J."/>
            <person name="Huang L."/>
            <person name="Gao W."/>
        </authorList>
    </citation>
    <scope>NUCLEOTIDE SEQUENCE [LARGE SCALE GENOMIC DNA]</scope>
    <source>
        <strain evidence="3">cv. XIE 37</strain>
        <tissue evidence="2">Leaf</tissue>
    </source>
</reference>
<feature type="domain" description="FBD" evidence="1">
    <location>
        <begin position="182"/>
        <end position="223"/>
    </location>
</feature>